<keyword evidence="3" id="KW-1185">Reference proteome</keyword>
<evidence type="ECO:0000313" key="3">
    <source>
        <dbReference type="Proteomes" id="UP000015453"/>
    </source>
</evidence>
<accession>S8C2A1</accession>
<evidence type="ECO:0000313" key="2">
    <source>
        <dbReference type="EMBL" id="EPS58581.1"/>
    </source>
</evidence>
<name>S8C2A1_9LAMI</name>
<dbReference type="Proteomes" id="UP000015453">
    <property type="component" value="Unassembled WGS sequence"/>
</dbReference>
<keyword evidence="1" id="KW-0175">Coiled coil</keyword>
<feature type="non-terminal residue" evidence="2">
    <location>
        <position position="1"/>
    </location>
</feature>
<dbReference type="AlphaFoldDB" id="S8C2A1"/>
<proteinExistence type="predicted"/>
<sequence>QAYTNELEMEVAHLLEENTRLKEQQQQLIKAAAAAQNQRKKTTLHRSFTAPF</sequence>
<dbReference type="EMBL" id="AUSU01009080">
    <property type="protein sequence ID" value="EPS58581.1"/>
    <property type="molecule type" value="Genomic_DNA"/>
</dbReference>
<feature type="coiled-coil region" evidence="1">
    <location>
        <begin position="4"/>
        <end position="41"/>
    </location>
</feature>
<protein>
    <submittedName>
        <fullName evidence="2">Uncharacterized protein</fullName>
    </submittedName>
</protein>
<gene>
    <name evidence="2" type="ORF">M569_16232</name>
</gene>
<evidence type="ECO:0000256" key="1">
    <source>
        <dbReference type="SAM" id="Coils"/>
    </source>
</evidence>
<organism evidence="2 3">
    <name type="scientific">Genlisea aurea</name>
    <dbReference type="NCBI Taxonomy" id="192259"/>
    <lineage>
        <taxon>Eukaryota</taxon>
        <taxon>Viridiplantae</taxon>
        <taxon>Streptophyta</taxon>
        <taxon>Embryophyta</taxon>
        <taxon>Tracheophyta</taxon>
        <taxon>Spermatophyta</taxon>
        <taxon>Magnoliopsida</taxon>
        <taxon>eudicotyledons</taxon>
        <taxon>Gunneridae</taxon>
        <taxon>Pentapetalae</taxon>
        <taxon>asterids</taxon>
        <taxon>lamiids</taxon>
        <taxon>Lamiales</taxon>
        <taxon>Lentibulariaceae</taxon>
        <taxon>Genlisea</taxon>
    </lineage>
</organism>
<reference evidence="2 3" key="1">
    <citation type="journal article" date="2013" name="BMC Genomics">
        <title>The miniature genome of a carnivorous plant Genlisea aurea contains a low number of genes and short non-coding sequences.</title>
        <authorList>
            <person name="Leushkin E.V."/>
            <person name="Sutormin R.A."/>
            <person name="Nabieva E.R."/>
            <person name="Penin A.A."/>
            <person name="Kondrashov A.S."/>
            <person name="Logacheva M.D."/>
        </authorList>
    </citation>
    <scope>NUCLEOTIDE SEQUENCE [LARGE SCALE GENOMIC DNA]</scope>
</reference>
<comment type="caution">
    <text evidence="2">The sequence shown here is derived from an EMBL/GenBank/DDBJ whole genome shotgun (WGS) entry which is preliminary data.</text>
</comment>